<dbReference type="EMBL" id="FNTX01000001">
    <property type="protein sequence ID" value="SEE00766.1"/>
    <property type="molecule type" value="Genomic_DNA"/>
</dbReference>
<protein>
    <recommendedName>
        <fullName evidence="2">CT398-like coiled coil hairpin domain-containing protein</fullName>
    </recommendedName>
</protein>
<dbReference type="Gene3D" id="1.10.287.1490">
    <property type="match status" value="1"/>
</dbReference>
<reference evidence="4" key="1">
    <citation type="submission" date="2016-10" db="EMBL/GenBank/DDBJ databases">
        <authorList>
            <person name="Varghese N."/>
            <person name="Submissions S."/>
        </authorList>
    </citation>
    <scope>NUCLEOTIDE SEQUENCE [LARGE SCALE GENOMIC DNA]</scope>
    <source>
        <strain evidence="4">DSM 21368</strain>
    </source>
</reference>
<feature type="coiled-coil region" evidence="1">
    <location>
        <begin position="59"/>
        <end position="152"/>
    </location>
</feature>
<dbReference type="OrthoDB" id="9784388at2"/>
<dbReference type="InterPro" id="IPR056003">
    <property type="entry name" value="CT398_CC_hairpin"/>
</dbReference>
<dbReference type="Pfam" id="PF24481">
    <property type="entry name" value="CT398_CC"/>
    <property type="match status" value="1"/>
</dbReference>
<dbReference type="STRING" id="648782.SAMN04488554_1291"/>
<dbReference type="AlphaFoldDB" id="A0A1H5FBK8"/>
<dbReference type="PANTHER" id="PTHR39082">
    <property type="entry name" value="PHOSPHOLIPASE C-BETA-2-RELATED"/>
    <property type="match status" value="1"/>
</dbReference>
<dbReference type="RefSeq" id="WP_089772183.1">
    <property type="nucleotide sequence ID" value="NZ_FNTX01000001.1"/>
</dbReference>
<dbReference type="Proteomes" id="UP000199220">
    <property type="component" value="Unassembled WGS sequence"/>
</dbReference>
<name>A0A1H5FBK8_9MICO</name>
<feature type="domain" description="CT398-like coiled coil hairpin" evidence="2">
    <location>
        <begin position="15"/>
        <end position="194"/>
    </location>
</feature>
<gene>
    <name evidence="3" type="ORF">SAMN04488554_1291</name>
</gene>
<dbReference type="InterPro" id="IPR052376">
    <property type="entry name" value="Oxidative_Scav/Glycosyltrans"/>
</dbReference>
<evidence type="ECO:0000256" key="1">
    <source>
        <dbReference type="SAM" id="Coils"/>
    </source>
</evidence>
<evidence type="ECO:0000259" key="2">
    <source>
        <dbReference type="Pfam" id="PF24481"/>
    </source>
</evidence>
<dbReference type="PANTHER" id="PTHR39082:SF1">
    <property type="entry name" value="SCAVENGER RECEPTOR CLASS A MEMBER 3"/>
    <property type="match status" value="1"/>
</dbReference>
<evidence type="ECO:0000313" key="4">
    <source>
        <dbReference type="Proteomes" id="UP000199220"/>
    </source>
</evidence>
<organism evidence="3 4">
    <name type="scientific">Ruania alba</name>
    <dbReference type="NCBI Taxonomy" id="648782"/>
    <lineage>
        <taxon>Bacteria</taxon>
        <taxon>Bacillati</taxon>
        <taxon>Actinomycetota</taxon>
        <taxon>Actinomycetes</taxon>
        <taxon>Micrococcales</taxon>
        <taxon>Ruaniaceae</taxon>
        <taxon>Ruania</taxon>
    </lineage>
</organism>
<keyword evidence="1" id="KW-0175">Coiled coil</keyword>
<sequence length="243" mass="26426">MTTAPAADQRRLLDVQALDTRLAQLAHQRKAHPTLTTLAELTGRAEDLGRAKTATDTLVSDIRRELRKAEADVEQVELRAARDRQRLESGAGSAKDMQALSHELETLAKRQSDLEEVELEVMERLEAAERDAAAIDEQLDALEADTTRVESERDTAFADLDAEIADVTHKRAVAAEGIDATLMALYERVRTQSGGLAAVALQGEATVGVQLSLSLTEKAAIAAAAEDEVIRSEDYGYILVRLP</sequence>
<evidence type="ECO:0000313" key="3">
    <source>
        <dbReference type="EMBL" id="SEE00766.1"/>
    </source>
</evidence>
<keyword evidence="4" id="KW-1185">Reference proteome</keyword>
<proteinExistence type="predicted"/>
<accession>A0A1H5FBK8</accession>